<proteinExistence type="predicted"/>
<accession>A0A255Z2Y5</accession>
<dbReference type="PANTHER" id="PTHR36437:SF2">
    <property type="entry name" value="GLYOXALASE_BLEOMYCIN RESISTANCE PROTEIN_DIOXYGENASE"/>
    <property type="match status" value="1"/>
</dbReference>
<evidence type="ECO:0000313" key="2">
    <source>
        <dbReference type="EMBL" id="OYQ35284.1"/>
    </source>
</evidence>
<dbReference type="EMBL" id="NOXU01000026">
    <property type="protein sequence ID" value="OYQ35284.1"/>
    <property type="molecule type" value="Genomic_DNA"/>
</dbReference>
<gene>
    <name evidence="2" type="ORF">CHU95_08685</name>
</gene>
<dbReference type="CDD" id="cd07263">
    <property type="entry name" value="VOC_like"/>
    <property type="match status" value="1"/>
</dbReference>
<keyword evidence="3" id="KW-1185">Reference proteome</keyword>
<dbReference type="InterPro" id="IPR029068">
    <property type="entry name" value="Glyas_Bleomycin-R_OHBP_Dase"/>
</dbReference>
<organism evidence="2 3">
    <name type="scientific">Niveispirillum lacus</name>
    <dbReference type="NCBI Taxonomy" id="1981099"/>
    <lineage>
        <taxon>Bacteria</taxon>
        <taxon>Pseudomonadati</taxon>
        <taxon>Pseudomonadota</taxon>
        <taxon>Alphaproteobacteria</taxon>
        <taxon>Rhodospirillales</taxon>
        <taxon>Azospirillaceae</taxon>
        <taxon>Niveispirillum</taxon>
    </lineage>
</organism>
<reference evidence="2 3" key="1">
    <citation type="submission" date="2017-07" db="EMBL/GenBank/DDBJ databases">
        <title>Niveispirillum cyanobacteriorum sp. nov., isolated from cyanobacterial aggregates in a eutrophic lake.</title>
        <authorList>
            <person name="Cai H."/>
        </authorList>
    </citation>
    <scope>NUCLEOTIDE SEQUENCE [LARGE SCALE GENOMIC DNA]</scope>
    <source>
        <strain evidence="3">TH1-14</strain>
    </source>
</reference>
<dbReference type="OrthoDB" id="9794917at2"/>
<evidence type="ECO:0000313" key="3">
    <source>
        <dbReference type="Proteomes" id="UP000216998"/>
    </source>
</evidence>
<evidence type="ECO:0000259" key="1">
    <source>
        <dbReference type="PROSITE" id="PS51819"/>
    </source>
</evidence>
<protein>
    <submittedName>
        <fullName evidence="2">Glyoxalase</fullName>
    </submittedName>
</protein>
<dbReference type="Pfam" id="PF00903">
    <property type="entry name" value="Glyoxalase"/>
    <property type="match status" value="1"/>
</dbReference>
<dbReference type="RefSeq" id="WP_094455729.1">
    <property type="nucleotide sequence ID" value="NZ_NOXU01000026.1"/>
</dbReference>
<dbReference type="PANTHER" id="PTHR36437">
    <property type="entry name" value="GLYOXALASE/BLEOMYCIN RESISTANCE PROTEIN/DIOXYGENASE"/>
    <property type="match status" value="1"/>
</dbReference>
<name>A0A255Z2Y5_9PROT</name>
<dbReference type="SUPFAM" id="SSF54593">
    <property type="entry name" value="Glyoxalase/Bleomycin resistance protein/Dihydroxybiphenyl dioxygenase"/>
    <property type="match status" value="1"/>
</dbReference>
<comment type="caution">
    <text evidence="2">The sequence shown here is derived from an EMBL/GenBank/DDBJ whole genome shotgun (WGS) entry which is preliminary data.</text>
</comment>
<dbReference type="Proteomes" id="UP000216998">
    <property type="component" value="Unassembled WGS sequence"/>
</dbReference>
<dbReference type="Gene3D" id="3.10.180.10">
    <property type="entry name" value="2,3-Dihydroxybiphenyl 1,2-Dioxygenase, domain 1"/>
    <property type="match status" value="1"/>
</dbReference>
<dbReference type="AlphaFoldDB" id="A0A255Z2Y5"/>
<sequence length="131" mass="14592">MPAIGALTLLVRDYDEAIAWYRDRVGFQLISDTDLGGGKRWVLMAPKGATETRLLLAQAVGPEQEAQIGHQAGGRVFLFLHTDDFARDHEAMVAAGVQFLEAPRHEAYGSVAVFQDLYGNKWDLLRLHRVD</sequence>
<dbReference type="PROSITE" id="PS51819">
    <property type="entry name" value="VOC"/>
    <property type="match status" value="1"/>
</dbReference>
<dbReference type="InterPro" id="IPR004360">
    <property type="entry name" value="Glyas_Fos-R_dOase_dom"/>
</dbReference>
<dbReference type="InterPro" id="IPR037523">
    <property type="entry name" value="VOC_core"/>
</dbReference>
<feature type="domain" description="VOC" evidence="1">
    <location>
        <begin position="3"/>
        <end position="127"/>
    </location>
</feature>